<dbReference type="EMBL" id="BMNH01000040">
    <property type="protein sequence ID" value="GGO81983.1"/>
    <property type="molecule type" value="Genomic_DNA"/>
</dbReference>
<evidence type="ECO:0000313" key="2">
    <source>
        <dbReference type="EMBL" id="GGO81983.1"/>
    </source>
</evidence>
<reference evidence="2" key="2">
    <citation type="submission" date="2020-09" db="EMBL/GenBank/DDBJ databases">
        <authorList>
            <person name="Sun Q."/>
            <person name="Zhou Y."/>
        </authorList>
    </citation>
    <scope>NUCLEOTIDE SEQUENCE</scope>
    <source>
        <strain evidence="2">CGMCC 4.7368</strain>
    </source>
</reference>
<evidence type="ECO:0000259" key="1">
    <source>
        <dbReference type="Pfam" id="PF00899"/>
    </source>
</evidence>
<organism evidence="2 3">
    <name type="scientific">Nonomuraea cavernae</name>
    <dbReference type="NCBI Taxonomy" id="2045107"/>
    <lineage>
        <taxon>Bacteria</taxon>
        <taxon>Bacillati</taxon>
        <taxon>Actinomycetota</taxon>
        <taxon>Actinomycetes</taxon>
        <taxon>Streptosporangiales</taxon>
        <taxon>Streptosporangiaceae</taxon>
        <taxon>Nonomuraea</taxon>
    </lineage>
</organism>
<comment type="caution">
    <text evidence="2">The sequence shown here is derived from an EMBL/GenBank/DDBJ whole genome shotgun (WGS) entry which is preliminary data.</text>
</comment>
<reference evidence="2" key="1">
    <citation type="journal article" date="2014" name="Int. J. Syst. Evol. Microbiol.">
        <title>Complete genome sequence of Corynebacterium casei LMG S-19264T (=DSM 44701T), isolated from a smear-ripened cheese.</title>
        <authorList>
            <consortium name="US DOE Joint Genome Institute (JGI-PGF)"/>
            <person name="Walter F."/>
            <person name="Albersmeier A."/>
            <person name="Kalinowski J."/>
            <person name="Ruckert C."/>
        </authorList>
    </citation>
    <scope>NUCLEOTIDE SEQUENCE</scope>
    <source>
        <strain evidence="2">CGMCC 4.7368</strain>
    </source>
</reference>
<sequence length="366" mass="38518">MKPALKRILRDEQTLQLGVHPGRAVLLTGLTRSVRQWLDGLDGSRDLGQTLLAASAAGLAEQEARGLLDQLTARGVVHDAATVLAKELPLAERDRLAPDLDALDLASTAPEGAAAALAVRRRARVRVYGAGRVGAQVVTLLAACGVGDIRVIDPGPVRVRDLTPGGLTWAEAGMSRQDGAVAVARRLMPGDGATSSSGVRAGGPYLGDRTERPDLVILAPVGPLDGVLVSELTTLGIAHLLVSAFEGHGSVGPLVLPGRTACLHCLDLTRRDGDPDWPIVTARLGGYPPGEIACDTTLAALMAASVTGHALAYLDGREAAVTNGTVDVMPDWHWKTRPWSPHPECRCMRNNPYSLRMEDVSDQGLT</sequence>
<protein>
    <recommendedName>
        <fullName evidence="1">THIF-type NAD/FAD binding fold domain-containing protein</fullName>
    </recommendedName>
</protein>
<evidence type="ECO:0000313" key="3">
    <source>
        <dbReference type="Proteomes" id="UP000646523"/>
    </source>
</evidence>
<dbReference type="Gene3D" id="3.40.50.720">
    <property type="entry name" value="NAD(P)-binding Rossmann-like Domain"/>
    <property type="match status" value="1"/>
</dbReference>
<dbReference type="SUPFAM" id="SSF69572">
    <property type="entry name" value="Activating enzymes of the ubiquitin-like proteins"/>
    <property type="match status" value="1"/>
</dbReference>
<proteinExistence type="predicted"/>
<accession>A0A917ZFV4</accession>
<dbReference type="InterPro" id="IPR035985">
    <property type="entry name" value="Ubiquitin-activating_enz"/>
</dbReference>
<dbReference type="GO" id="GO:0008641">
    <property type="term" value="F:ubiquitin-like modifier activating enzyme activity"/>
    <property type="evidence" value="ECO:0007669"/>
    <property type="project" value="InterPro"/>
</dbReference>
<gene>
    <name evidence="2" type="ORF">GCM10012289_72170</name>
</gene>
<dbReference type="Proteomes" id="UP000646523">
    <property type="component" value="Unassembled WGS sequence"/>
</dbReference>
<dbReference type="AlphaFoldDB" id="A0A917ZFV4"/>
<dbReference type="Pfam" id="PF00899">
    <property type="entry name" value="ThiF"/>
    <property type="match status" value="1"/>
</dbReference>
<dbReference type="InterPro" id="IPR000594">
    <property type="entry name" value="ThiF_NAD_FAD-bd"/>
</dbReference>
<keyword evidence="3" id="KW-1185">Reference proteome</keyword>
<feature type="domain" description="THIF-type NAD/FAD binding fold" evidence="1">
    <location>
        <begin position="121"/>
        <end position="345"/>
    </location>
</feature>
<name>A0A917ZFV4_9ACTN</name>